<proteinExistence type="predicted"/>
<reference evidence="1 2" key="1">
    <citation type="journal article" date="2022" name="Hortic Res">
        <title>A haplotype resolved chromosomal level avocado genome allows analysis of novel avocado genes.</title>
        <authorList>
            <person name="Nath O."/>
            <person name="Fletcher S.J."/>
            <person name="Hayward A."/>
            <person name="Shaw L.M."/>
            <person name="Masouleh A.K."/>
            <person name="Furtado A."/>
            <person name="Henry R.J."/>
            <person name="Mitter N."/>
        </authorList>
    </citation>
    <scope>NUCLEOTIDE SEQUENCE [LARGE SCALE GENOMIC DNA]</scope>
    <source>
        <strain evidence="2">cv. Hass</strain>
    </source>
</reference>
<accession>A0ACC2L0D5</accession>
<comment type="caution">
    <text evidence="1">The sequence shown here is derived from an EMBL/GenBank/DDBJ whole genome shotgun (WGS) entry which is preliminary data.</text>
</comment>
<dbReference type="Proteomes" id="UP001234297">
    <property type="component" value="Chromosome 6"/>
</dbReference>
<gene>
    <name evidence="1" type="ORF">MRB53_020134</name>
</gene>
<sequence>MAHSIISPVIPLKAFVVQVEGECENIKSISPLLSVALRLLSRPLYKAKQRLPSLPLCEAAQPHLRPSQTHLRNPIYAQGHHGPSPPGLQLYEEGEKWKNNTVLGCYDLCTIILPVSELVIMGGPSALACIALIHGFGIWD</sequence>
<keyword evidence="2" id="KW-1185">Reference proteome</keyword>
<organism evidence="1 2">
    <name type="scientific">Persea americana</name>
    <name type="common">Avocado</name>
    <dbReference type="NCBI Taxonomy" id="3435"/>
    <lineage>
        <taxon>Eukaryota</taxon>
        <taxon>Viridiplantae</taxon>
        <taxon>Streptophyta</taxon>
        <taxon>Embryophyta</taxon>
        <taxon>Tracheophyta</taxon>
        <taxon>Spermatophyta</taxon>
        <taxon>Magnoliopsida</taxon>
        <taxon>Magnoliidae</taxon>
        <taxon>Laurales</taxon>
        <taxon>Lauraceae</taxon>
        <taxon>Persea</taxon>
    </lineage>
</organism>
<protein>
    <submittedName>
        <fullName evidence="1">Uncharacterized protein</fullName>
    </submittedName>
</protein>
<name>A0ACC2L0D5_PERAE</name>
<evidence type="ECO:0000313" key="2">
    <source>
        <dbReference type="Proteomes" id="UP001234297"/>
    </source>
</evidence>
<evidence type="ECO:0000313" key="1">
    <source>
        <dbReference type="EMBL" id="KAJ8626827.1"/>
    </source>
</evidence>
<dbReference type="EMBL" id="CM056814">
    <property type="protein sequence ID" value="KAJ8626827.1"/>
    <property type="molecule type" value="Genomic_DNA"/>
</dbReference>